<evidence type="ECO:0000313" key="2">
    <source>
        <dbReference type="EMBL" id="KAF9487624.1"/>
    </source>
</evidence>
<protein>
    <submittedName>
        <fullName evidence="2">Uncharacterized protein</fullName>
    </submittedName>
</protein>
<feature type="compositionally biased region" description="Acidic residues" evidence="1">
    <location>
        <begin position="123"/>
        <end position="133"/>
    </location>
</feature>
<feature type="compositionally biased region" description="Basic residues" evidence="1">
    <location>
        <begin position="140"/>
        <end position="156"/>
    </location>
</feature>
<proteinExistence type="predicted"/>
<evidence type="ECO:0000313" key="3">
    <source>
        <dbReference type="Proteomes" id="UP000807025"/>
    </source>
</evidence>
<feature type="compositionally biased region" description="Acidic residues" evidence="1">
    <location>
        <begin position="520"/>
        <end position="537"/>
    </location>
</feature>
<feature type="compositionally biased region" description="Polar residues" evidence="1">
    <location>
        <begin position="105"/>
        <end position="117"/>
    </location>
</feature>
<feature type="compositionally biased region" description="Basic and acidic residues" evidence="1">
    <location>
        <begin position="508"/>
        <end position="519"/>
    </location>
</feature>
<reference evidence="2" key="1">
    <citation type="submission" date="2020-11" db="EMBL/GenBank/DDBJ databases">
        <authorList>
            <consortium name="DOE Joint Genome Institute"/>
            <person name="Ahrendt S."/>
            <person name="Riley R."/>
            <person name="Andreopoulos W."/>
            <person name="Labutti K."/>
            <person name="Pangilinan J."/>
            <person name="Ruiz-Duenas F.J."/>
            <person name="Barrasa J.M."/>
            <person name="Sanchez-Garcia M."/>
            <person name="Camarero S."/>
            <person name="Miyauchi S."/>
            <person name="Serrano A."/>
            <person name="Linde D."/>
            <person name="Babiker R."/>
            <person name="Drula E."/>
            <person name="Ayuso-Fernandez I."/>
            <person name="Pacheco R."/>
            <person name="Padilla G."/>
            <person name="Ferreira P."/>
            <person name="Barriuso J."/>
            <person name="Kellner H."/>
            <person name="Castanera R."/>
            <person name="Alfaro M."/>
            <person name="Ramirez L."/>
            <person name="Pisabarro A.G."/>
            <person name="Kuo A."/>
            <person name="Tritt A."/>
            <person name="Lipzen A."/>
            <person name="He G."/>
            <person name="Yan M."/>
            <person name="Ng V."/>
            <person name="Cullen D."/>
            <person name="Martin F."/>
            <person name="Rosso M.-N."/>
            <person name="Henrissat B."/>
            <person name="Hibbett D."/>
            <person name="Martinez A.T."/>
            <person name="Grigoriev I.V."/>
        </authorList>
    </citation>
    <scope>NUCLEOTIDE SEQUENCE</scope>
    <source>
        <strain evidence="2">ATCC 90797</strain>
    </source>
</reference>
<gene>
    <name evidence="2" type="ORF">BDN71DRAFT_1594406</name>
</gene>
<accession>A0A9P5ZH54</accession>
<dbReference type="AlphaFoldDB" id="A0A9P5ZH54"/>
<dbReference type="OrthoDB" id="10376921at2759"/>
<dbReference type="Proteomes" id="UP000807025">
    <property type="component" value="Unassembled WGS sequence"/>
</dbReference>
<evidence type="ECO:0000256" key="1">
    <source>
        <dbReference type="SAM" id="MobiDB-lite"/>
    </source>
</evidence>
<keyword evidence="3" id="KW-1185">Reference proteome</keyword>
<organism evidence="2 3">
    <name type="scientific">Pleurotus eryngii</name>
    <name type="common">Boletus of the steppes</name>
    <dbReference type="NCBI Taxonomy" id="5323"/>
    <lineage>
        <taxon>Eukaryota</taxon>
        <taxon>Fungi</taxon>
        <taxon>Dikarya</taxon>
        <taxon>Basidiomycota</taxon>
        <taxon>Agaricomycotina</taxon>
        <taxon>Agaricomycetes</taxon>
        <taxon>Agaricomycetidae</taxon>
        <taxon>Agaricales</taxon>
        <taxon>Pleurotineae</taxon>
        <taxon>Pleurotaceae</taxon>
        <taxon>Pleurotus</taxon>
    </lineage>
</organism>
<dbReference type="EMBL" id="MU154761">
    <property type="protein sequence ID" value="KAF9487624.1"/>
    <property type="molecule type" value="Genomic_DNA"/>
</dbReference>
<feature type="region of interest" description="Disordered" evidence="1">
    <location>
        <begin position="104"/>
        <end position="184"/>
    </location>
</feature>
<sequence length="537" mass="61831">MVESAASKRLQALIRMGCKLLVDTRNLIEEVRIADLIEDVEETERKEIEDGITFLGKVTNTEVATLRRLQRKQQGNCEYEVEEDSWEDIADEVHVVLDNEIITWPPTQVSTNPTSSKRPLERDETDGANEENDGADKPPSKKSKRNGGKRSGRKKGSKDDNPGESGSTNDGPPPTQLTKEEDRVKAHAMQLDFIIRSVNMKHKAGIHSLWRRTIDHENGDHRDEEIASFSRLLQGYTKITTRDMDKWFGEVVRKEGEFKIQVEEYARVNETEDSIERMENWSKASRSSLTTFESKSKVHDLVQNILSIIVQIQMAEDWGSRDRAWKTKYITDSFEVLKHKEIQHARNELTSKEFQGWFEKNRDKYRGIEQKAITARNWTLAVYKEFGSIVLLDSRWNANRYSKDHRSTGFGAFFQYFFANMPHRYAIGDEAANYPEELRYDVEAPMVKYHYGNEDNNDHLVIEIVRFIAGDDSVADYVSDFIKKRRTRLDKRAVGGSREATENNENDENNRNGETHGSDEIDTSNEDDDSNEGDSSV</sequence>
<comment type="caution">
    <text evidence="2">The sequence shown here is derived from an EMBL/GenBank/DDBJ whole genome shotgun (WGS) entry which is preliminary data.</text>
</comment>
<name>A0A9P5ZH54_PLEER</name>
<feature type="region of interest" description="Disordered" evidence="1">
    <location>
        <begin position="492"/>
        <end position="537"/>
    </location>
</feature>